<evidence type="ECO:0000256" key="1">
    <source>
        <dbReference type="SAM" id="MobiDB-lite"/>
    </source>
</evidence>
<dbReference type="RefSeq" id="WP_168116786.1">
    <property type="nucleotide sequence ID" value="NZ_BOON01000027.1"/>
</dbReference>
<evidence type="ECO:0000313" key="2">
    <source>
        <dbReference type="EMBL" id="GII23212.1"/>
    </source>
</evidence>
<gene>
    <name evidence="2" type="ORF">Pme01_28090</name>
</gene>
<proteinExistence type="predicted"/>
<protein>
    <submittedName>
        <fullName evidence="2">Uncharacterized protein</fullName>
    </submittedName>
</protein>
<organism evidence="2 3">
    <name type="scientific">Planosporangium mesophilum</name>
    <dbReference type="NCBI Taxonomy" id="689768"/>
    <lineage>
        <taxon>Bacteria</taxon>
        <taxon>Bacillati</taxon>
        <taxon>Actinomycetota</taxon>
        <taxon>Actinomycetes</taxon>
        <taxon>Micromonosporales</taxon>
        <taxon>Micromonosporaceae</taxon>
        <taxon>Planosporangium</taxon>
    </lineage>
</organism>
<comment type="caution">
    <text evidence="2">The sequence shown here is derived from an EMBL/GenBank/DDBJ whole genome shotgun (WGS) entry which is preliminary data.</text>
</comment>
<dbReference type="EMBL" id="BOON01000027">
    <property type="protein sequence ID" value="GII23212.1"/>
    <property type="molecule type" value="Genomic_DNA"/>
</dbReference>
<feature type="region of interest" description="Disordered" evidence="1">
    <location>
        <begin position="1"/>
        <end position="37"/>
    </location>
</feature>
<reference evidence="2" key="1">
    <citation type="submission" date="2021-01" db="EMBL/GenBank/DDBJ databases">
        <title>Whole genome shotgun sequence of Planosporangium mesophilum NBRC 109066.</title>
        <authorList>
            <person name="Komaki H."/>
            <person name="Tamura T."/>
        </authorList>
    </citation>
    <scope>NUCLEOTIDE SEQUENCE</scope>
    <source>
        <strain evidence="2">NBRC 109066</strain>
    </source>
</reference>
<evidence type="ECO:0000313" key="3">
    <source>
        <dbReference type="Proteomes" id="UP000599074"/>
    </source>
</evidence>
<dbReference type="AlphaFoldDB" id="A0A8J3X0E1"/>
<sequence>MTLIHQVTVPVQDGVRSHQQPQPAQHLAGQRREHGGEEAPVLGCELHPVSAELPLQDGDLMPQSQNLCVLVPVSRRQQPQQRIRDSQIGQPQ</sequence>
<keyword evidence="3" id="KW-1185">Reference proteome</keyword>
<accession>A0A8J3X0E1</accession>
<name>A0A8J3X0E1_9ACTN</name>
<dbReference type="Proteomes" id="UP000599074">
    <property type="component" value="Unassembled WGS sequence"/>
</dbReference>